<keyword evidence="3" id="KW-1185">Reference proteome</keyword>
<gene>
    <name evidence="2" type="ORF">QBC38DRAFT_370216</name>
</gene>
<evidence type="ECO:0000259" key="1">
    <source>
        <dbReference type="Pfam" id="PF09414"/>
    </source>
</evidence>
<sequence length="343" mass="39616">QEGDIVVFFEIDCFMPTDGRFWELKFNRSCIYKGKQGHRIQSEWIADRLSQGLLYPFKQFPEIFVEYEDECRRLGEERALDKLMSRSFAERLGIVKWEYEESPSDLDFNGDAPGFIYVPDWWRIQDIHKEAFGKWHHKTWQVTEKVDGLTMSIYRYSRASKWADQVHRLPATAPESMHVGEYRVGVCDRRNDYLDRPGNVFWAAARASGILTKLNQFGLKNFAIQGEIVGATILGNTLNYPEGVHEFLVFGIWDIDNRKYISPRAAELLCNRLKIKHVPVIGYGPITRWGKNVDELLKSADGPASGRSGELREGLVFKTMEGDDQIKVISNEWLKKTGRKAPK</sequence>
<reference evidence="2" key="2">
    <citation type="submission" date="2023-05" db="EMBL/GenBank/DDBJ databases">
        <authorList>
            <consortium name="Lawrence Berkeley National Laboratory"/>
            <person name="Steindorff A."/>
            <person name="Hensen N."/>
            <person name="Bonometti L."/>
            <person name="Westerberg I."/>
            <person name="Brannstrom I.O."/>
            <person name="Guillou S."/>
            <person name="Cros-Aarteil S."/>
            <person name="Calhoun S."/>
            <person name="Haridas S."/>
            <person name="Kuo A."/>
            <person name="Mondo S."/>
            <person name="Pangilinan J."/>
            <person name="Riley R."/>
            <person name="Labutti K."/>
            <person name="Andreopoulos B."/>
            <person name="Lipzen A."/>
            <person name="Chen C."/>
            <person name="Yanf M."/>
            <person name="Daum C."/>
            <person name="Ng V."/>
            <person name="Clum A."/>
            <person name="Ohm R."/>
            <person name="Martin F."/>
            <person name="Silar P."/>
            <person name="Natvig D."/>
            <person name="Lalanne C."/>
            <person name="Gautier V."/>
            <person name="Ament-Velasquez S.L."/>
            <person name="Kruys A."/>
            <person name="Hutchinson M.I."/>
            <person name="Powell A.J."/>
            <person name="Barry K."/>
            <person name="Miller A.N."/>
            <person name="Grigoriev I.V."/>
            <person name="Debuchy R."/>
            <person name="Gladieux P."/>
            <person name="Thoren M.H."/>
            <person name="Johannesson H."/>
        </authorList>
    </citation>
    <scope>NUCLEOTIDE SEQUENCE</scope>
    <source>
        <strain evidence="2">CBS 990.96</strain>
    </source>
</reference>
<dbReference type="EMBL" id="MU865383">
    <property type="protein sequence ID" value="KAK4224801.1"/>
    <property type="molecule type" value="Genomic_DNA"/>
</dbReference>
<dbReference type="SUPFAM" id="SSF56091">
    <property type="entry name" value="DNA ligase/mRNA capping enzyme, catalytic domain"/>
    <property type="match status" value="1"/>
</dbReference>
<dbReference type="Pfam" id="PF09414">
    <property type="entry name" value="RNA_ligase"/>
    <property type="match status" value="1"/>
</dbReference>
<dbReference type="Gene3D" id="3.30.470.30">
    <property type="entry name" value="DNA ligase/mRNA capping enzyme"/>
    <property type="match status" value="1"/>
</dbReference>
<evidence type="ECO:0000313" key="3">
    <source>
        <dbReference type="Proteomes" id="UP001301958"/>
    </source>
</evidence>
<dbReference type="GO" id="GO:0016874">
    <property type="term" value="F:ligase activity"/>
    <property type="evidence" value="ECO:0007669"/>
    <property type="project" value="UniProtKB-KW"/>
</dbReference>
<protein>
    <submittedName>
        <fullName evidence="2">RNA ligase-domain-containing protein</fullName>
    </submittedName>
</protein>
<feature type="non-terminal residue" evidence="2">
    <location>
        <position position="1"/>
    </location>
</feature>
<comment type="caution">
    <text evidence="2">The sequence shown here is derived from an EMBL/GenBank/DDBJ whole genome shotgun (WGS) entry which is preliminary data.</text>
</comment>
<dbReference type="AlphaFoldDB" id="A0AAN7BK61"/>
<organism evidence="2 3">
    <name type="scientific">Podospora fimiseda</name>
    <dbReference type="NCBI Taxonomy" id="252190"/>
    <lineage>
        <taxon>Eukaryota</taxon>
        <taxon>Fungi</taxon>
        <taxon>Dikarya</taxon>
        <taxon>Ascomycota</taxon>
        <taxon>Pezizomycotina</taxon>
        <taxon>Sordariomycetes</taxon>
        <taxon>Sordariomycetidae</taxon>
        <taxon>Sordariales</taxon>
        <taxon>Podosporaceae</taxon>
        <taxon>Podospora</taxon>
    </lineage>
</organism>
<keyword evidence="2" id="KW-0436">Ligase</keyword>
<evidence type="ECO:0000313" key="2">
    <source>
        <dbReference type="EMBL" id="KAK4224801.1"/>
    </source>
</evidence>
<dbReference type="InterPro" id="IPR021122">
    <property type="entry name" value="RNA_ligase_dom_REL/Rnl2"/>
</dbReference>
<dbReference type="Pfam" id="PF21189">
    <property type="entry name" value="PHA02142"/>
    <property type="match status" value="1"/>
</dbReference>
<name>A0AAN7BK61_9PEZI</name>
<proteinExistence type="predicted"/>
<dbReference type="Proteomes" id="UP001301958">
    <property type="component" value="Unassembled WGS sequence"/>
</dbReference>
<reference evidence="2" key="1">
    <citation type="journal article" date="2023" name="Mol. Phylogenet. Evol.">
        <title>Genome-scale phylogeny and comparative genomics of the fungal order Sordariales.</title>
        <authorList>
            <person name="Hensen N."/>
            <person name="Bonometti L."/>
            <person name="Westerberg I."/>
            <person name="Brannstrom I.O."/>
            <person name="Guillou S."/>
            <person name="Cros-Aarteil S."/>
            <person name="Calhoun S."/>
            <person name="Haridas S."/>
            <person name="Kuo A."/>
            <person name="Mondo S."/>
            <person name="Pangilinan J."/>
            <person name="Riley R."/>
            <person name="LaButti K."/>
            <person name="Andreopoulos B."/>
            <person name="Lipzen A."/>
            <person name="Chen C."/>
            <person name="Yan M."/>
            <person name="Daum C."/>
            <person name="Ng V."/>
            <person name="Clum A."/>
            <person name="Steindorff A."/>
            <person name="Ohm R.A."/>
            <person name="Martin F."/>
            <person name="Silar P."/>
            <person name="Natvig D.O."/>
            <person name="Lalanne C."/>
            <person name="Gautier V."/>
            <person name="Ament-Velasquez S.L."/>
            <person name="Kruys A."/>
            <person name="Hutchinson M.I."/>
            <person name="Powell A.J."/>
            <person name="Barry K."/>
            <person name="Miller A.N."/>
            <person name="Grigoriev I.V."/>
            <person name="Debuchy R."/>
            <person name="Gladieux P."/>
            <person name="Hiltunen Thoren M."/>
            <person name="Johannesson H."/>
        </authorList>
    </citation>
    <scope>NUCLEOTIDE SEQUENCE</scope>
    <source>
        <strain evidence="2">CBS 990.96</strain>
    </source>
</reference>
<feature type="domain" description="RNA ligase" evidence="1">
    <location>
        <begin position="139"/>
        <end position="327"/>
    </location>
</feature>
<accession>A0AAN7BK61</accession>